<comment type="caution">
    <text evidence="1">The sequence shown here is derived from an EMBL/GenBank/DDBJ whole genome shotgun (WGS) entry which is preliminary data.</text>
</comment>
<dbReference type="Proteomes" id="UP000288388">
    <property type="component" value="Unassembled WGS sequence"/>
</dbReference>
<accession>A0A437UNB0</accession>
<dbReference type="Pfam" id="PF13155">
    <property type="entry name" value="Toprim_2"/>
    <property type="match status" value="1"/>
</dbReference>
<gene>
    <name evidence="1" type="ORF">EK398_09660</name>
</gene>
<sequence length="387" mass="45434">MVEKINVFTERQLRYARGTNMFEYLLSRGEKFEKVSGKTYEHVAHDSMRANIKTGVVTWFSQYDETRKDKLSSFDNAIEFAMRVLHEPYEQTVQQLLDFRSQNQVTVTYQSKKSKTQIPFSMENWREKDLEKLTDKGREYLSSRYISSDLISFLEEQKFVSSDSRDNLLFKWYEFRPSGHQNVVGADVVGTYRKPVKQRINYKDLTKEKLKRATFKGIATGSKHTGGFYLSAGLDFKTEQHLFVFEAPIEALSYLELYQGRFPENCFFHAMAGMKWQSVEERIKEIKAAYPEDSKLNVILCVNNDHEAKNFIEKVEKNYSATPQKDRDYELKTHLPKISDGDWNEMLEYKKTGYLSSRELKKKETIEAQQIRKNLLEKQSVMEGGER</sequence>
<dbReference type="Gene3D" id="3.40.1360.10">
    <property type="match status" value="1"/>
</dbReference>
<organism evidence="1 2">
    <name type="scientific">Enterococcus avium</name>
    <name type="common">Streptococcus avium</name>
    <dbReference type="NCBI Taxonomy" id="33945"/>
    <lineage>
        <taxon>Bacteria</taxon>
        <taxon>Bacillati</taxon>
        <taxon>Bacillota</taxon>
        <taxon>Bacilli</taxon>
        <taxon>Lactobacillales</taxon>
        <taxon>Enterococcaceae</taxon>
        <taxon>Enterococcus</taxon>
    </lineage>
</organism>
<protein>
    <submittedName>
        <fullName evidence="1">DUF3991 domain-containing protein</fullName>
    </submittedName>
</protein>
<evidence type="ECO:0000313" key="2">
    <source>
        <dbReference type="Proteomes" id="UP000288388"/>
    </source>
</evidence>
<reference evidence="1 2" key="1">
    <citation type="submission" date="2018-12" db="EMBL/GenBank/DDBJ databases">
        <title>A novel vanA-carrying plasmid in a clinical isolate of Enterococcus avium.</title>
        <authorList>
            <person name="Bernasconi O.J."/>
            <person name="Luzzaro F."/>
            <person name="Endimiani A."/>
        </authorList>
    </citation>
    <scope>NUCLEOTIDE SEQUENCE [LARGE SCALE GENOMIC DNA]</scope>
    <source>
        <strain evidence="1 2">LC0559/18</strain>
    </source>
</reference>
<dbReference type="RefSeq" id="WP_127978941.1">
    <property type="nucleotide sequence ID" value="NZ_JBPFMR010000007.1"/>
</dbReference>
<evidence type="ECO:0000313" key="1">
    <source>
        <dbReference type="EMBL" id="RVU95084.1"/>
    </source>
</evidence>
<dbReference type="AlphaFoldDB" id="A0A437UNB0"/>
<dbReference type="EMBL" id="RYZS01000001">
    <property type="protein sequence ID" value="RVU95084.1"/>
    <property type="molecule type" value="Genomic_DNA"/>
</dbReference>
<name>A0A437UNB0_ENTAV</name>
<proteinExistence type="predicted"/>